<proteinExistence type="predicted"/>
<organism evidence="1 2">
    <name type="scientific">Orchesella dallaii</name>
    <dbReference type="NCBI Taxonomy" id="48710"/>
    <lineage>
        <taxon>Eukaryota</taxon>
        <taxon>Metazoa</taxon>
        <taxon>Ecdysozoa</taxon>
        <taxon>Arthropoda</taxon>
        <taxon>Hexapoda</taxon>
        <taxon>Collembola</taxon>
        <taxon>Entomobryomorpha</taxon>
        <taxon>Entomobryoidea</taxon>
        <taxon>Orchesellidae</taxon>
        <taxon>Orchesellinae</taxon>
        <taxon>Orchesella</taxon>
    </lineage>
</organism>
<comment type="caution">
    <text evidence="1">The sequence shown here is derived from an EMBL/GenBank/DDBJ whole genome shotgun (WGS) entry which is preliminary data.</text>
</comment>
<accession>A0ABP1RWL3</accession>
<evidence type="ECO:0000313" key="1">
    <source>
        <dbReference type="EMBL" id="CAL8137683.1"/>
    </source>
</evidence>
<reference evidence="1 2" key="1">
    <citation type="submission" date="2024-08" db="EMBL/GenBank/DDBJ databases">
        <authorList>
            <person name="Cucini C."/>
            <person name="Frati F."/>
        </authorList>
    </citation>
    <scope>NUCLEOTIDE SEQUENCE [LARGE SCALE GENOMIC DNA]</scope>
</reference>
<dbReference type="Proteomes" id="UP001642540">
    <property type="component" value="Unassembled WGS sequence"/>
</dbReference>
<keyword evidence="2" id="KW-1185">Reference proteome</keyword>
<sequence>MLCFLNYLERDPKLVALWKQVSECNDLSKTYFSIYERQITSLLGCPSMIERYKQISRKYIDLMYLCGHSTDPVTDSIRLVSNLKTETEAFADFKESDDNDAVEFSQEMDMEKLRQFALAFADKRFQSAALIDYDKMTKEWEDLNLISKFRECIAEILMWSQCDLSSRYFRGTGRDQHEKASQSSSTPTMFKWGIVMSNELKDFRCQYSSPIKILPSGKWQKVEYLFKFGNNARNLKELKGLRQIFLIIEVHKEDPSTPDEIQRDLLNVKFARACVTLELLDNEPDESSSSQESDGP</sequence>
<protein>
    <submittedName>
        <fullName evidence="1">Uncharacterized protein</fullName>
    </submittedName>
</protein>
<evidence type="ECO:0000313" key="2">
    <source>
        <dbReference type="Proteomes" id="UP001642540"/>
    </source>
</evidence>
<dbReference type="EMBL" id="CAXLJM020000119">
    <property type="protein sequence ID" value="CAL8137683.1"/>
    <property type="molecule type" value="Genomic_DNA"/>
</dbReference>
<name>A0ABP1RWL3_9HEXA</name>
<gene>
    <name evidence="1" type="ORF">ODALV1_LOCUS27030</name>
</gene>